<dbReference type="STRING" id="79200.A0A161WUB3"/>
<dbReference type="Proteomes" id="UP000077755">
    <property type="component" value="Chromosome 3"/>
</dbReference>
<reference evidence="2" key="2">
    <citation type="submission" date="2022-03" db="EMBL/GenBank/DDBJ databases">
        <title>Draft title - Genomic analysis of global carrot germplasm unveils the trajectory of domestication and the origin of high carotenoid orange carrot.</title>
        <authorList>
            <person name="Iorizzo M."/>
            <person name="Ellison S."/>
            <person name="Senalik D."/>
            <person name="Macko-Podgorni A."/>
            <person name="Grzebelus D."/>
            <person name="Bostan H."/>
            <person name="Rolling W."/>
            <person name="Curaba J."/>
            <person name="Simon P."/>
        </authorList>
    </citation>
    <scope>NUCLEOTIDE SEQUENCE</scope>
    <source>
        <tissue evidence="2">Leaf</tissue>
    </source>
</reference>
<gene>
    <name evidence="1" type="ORF">DCAR_011079</name>
    <name evidence="2" type="ORF">DCAR_0312570</name>
</gene>
<evidence type="ECO:0000313" key="1">
    <source>
        <dbReference type="EMBL" id="KZN02325.1"/>
    </source>
</evidence>
<dbReference type="OMA" id="FRLKMRP"/>
<dbReference type="AlphaFoldDB" id="A0A161WUB3"/>
<dbReference type="OrthoDB" id="496281at2759"/>
<protein>
    <submittedName>
        <fullName evidence="1">Uncharacterized protein</fullName>
    </submittedName>
</protein>
<dbReference type="EMBL" id="LNRQ01000003">
    <property type="protein sequence ID" value="KZN02325.1"/>
    <property type="molecule type" value="Genomic_DNA"/>
</dbReference>
<dbReference type="Gramene" id="KZN02325">
    <property type="protein sequence ID" value="KZN02325"/>
    <property type="gene ID" value="DCAR_011079"/>
</dbReference>
<dbReference type="EMBL" id="CP093345">
    <property type="protein sequence ID" value="WOG93289.1"/>
    <property type="molecule type" value="Genomic_DNA"/>
</dbReference>
<dbReference type="PANTHER" id="PTHR34133">
    <property type="entry name" value="OS07G0633000 PROTEIN"/>
    <property type="match status" value="1"/>
</dbReference>
<dbReference type="InterPro" id="IPR018971">
    <property type="entry name" value="DUF1997"/>
</dbReference>
<dbReference type="PANTHER" id="PTHR34133:SF8">
    <property type="entry name" value="OS07G0633000 PROTEIN"/>
    <property type="match status" value="1"/>
</dbReference>
<evidence type="ECO:0000313" key="3">
    <source>
        <dbReference type="Proteomes" id="UP000077755"/>
    </source>
</evidence>
<name>A0A161WUB3_DAUCS</name>
<reference evidence="1" key="1">
    <citation type="journal article" date="2016" name="Nat. Genet.">
        <title>A high-quality carrot genome assembly provides new insights into carotenoid accumulation and asterid genome evolution.</title>
        <authorList>
            <person name="Iorizzo M."/>
            <person name="Ellison S."/>
            <person name="Senalik D."/>
            <person name="Zeng P."/>
            <person name="Satapoomin P."/>
            <person name="Huang J."/>
            <person name="Bowman M."/>
            <person name="Iovene M."/>
            <person name="Sanseverino W."/>
            <person name="Cavagnaro P."/>
            <person name="Yildiz M."/>
            <person name="Macko-Podgorni A."/>
            <person name="Moranska E."/>
            <person name="Grzebelus E."/>
            <person name="Grzebelus D."/>
            <person name="Ashrafi H."/>
            <person name="Zheng Z."/>
            <person name="Cheng S."/>
            <person name="Spooner D."/>
            <person name="Van Deynze A."/>
            <person name="Simon P."/>
        </authorList>
    </citation>
    <scope>NUCLEOTIDE SEQUENCE [LARGE SCALE GENOMIC DNA]</scope>
    <source>
        <tissue evidence="1">Leaf</tissue>
    </source>
</reference>
<accession>A0A161WUB3</accession>
<dbReference type="Pfam" id="PF09366">
    <property type="entry name" value="DUF1997"/>
    <property type="match status" value="1"/>
</dbReference>
<keyword evidence="3" id="KW-1185">Reference proteome</keyword>
<organism evidence="1">
    <name type="scientific">Daucus carota subsp. sativus</name>
    <name type="common">Carrot</name>
    <dbReference type="NCBI Taxonomy" id="79200"/>
    <lineage>
        <taxon>Eukaryota</taxon>
        <taxon>Viridiplantae</taxon>
        <taxon>Streptophyta</taxon>
        <taxon>Embryophyta</taxon>
        <taxon>Tracheophyta</taxon>
        <taxon>Spermatophyta</taxon>
        <taxon>Magnoliopsida</taxon>
        <taxon>eudicotyledons</taxon>
        <taxon>Gunneridae</taxon>
        <taxon>Pentapetalae</taxon>
        <taxon>asterids</taxon>
        <taxon>campanulids</taxon>
        <taxon>Apiales</taxon>
        <taxon>Apiaceae</taxon>
        <taxon>Apioideae</taxon>
        <taxon>Scandiceae</taxon>
        <taxon>Daucinae</taxon>
        <taxon>Daucus</taxon>
        <taxon>Daucus sect. Daucus</taxon>
    </lineage>
</organism>
<sequence>MGDFAAVASWQKSSFSGVMAASRAWQPCNSSSRGSNVHSGRTVSMEVKKQKMKMALPGVSASTSTYSSRISTNIPLYEHPGASFDRYLEDKPRVFKAIFPDTKRSQRLTEEEWRIHMLPTQFLYLTVVPVVDVRLRCKSAGIDYPDGVSSDITKVLELDILRWELKGLDDIVTPSTFSLLVKGEMYADRRTKPSLKGRLQMSMSFAVPPVLALVPEDIRRGVAESLLQRLIGNMKHKVNGSLIADYSQFKREILG</sequence>
<proteinExistence type="predicted"/>
<evidence type="ECO:0000313" key="2">
    <source>
        <dbReference type="EMBL" id="WOG93289.1"/>
    </source>
</evidence>
<dbReference type="KEGG" id="dcr:108211714"/>